<dbReference type="PROSITE" id="PS00455">
    <property type="entry name" value="AMP_BINDING"/>
    <property type="match status" value="1"/>
</dbReference>
<dbReference type="SUPFAM" id="SSF56801">
    <property type="entry name" value="Acetyl-CoA synthetase-like"/>
    <property type="match status" value="1"/>
</dbReference>
<dbReference type="AlphaFoldDB" id="A0A6P3X3A2"/>
<evidence type="ECO:0000256" key="2">
    <source>
        <dbReference type="ARBA" id="ARBA00022598"/>
    </source>
</evidence>
<evidence type="ECO:0000256" key="3">
    <source>
        <dbReference type="ARBA" id="ARBA00022741"/>
    </source>
</evidence>
<gene>
    <name evidence="10 11" type="primary">LOC106743432</name>
</gene>
<dbReference type="RefSeq" id="XP_014472752.1">
    <property type="nucleotide sequence ID" value="XM_014617266.1"/>
</dbReference>
<evidence type="ECO:0000256" key="4">
    <source>
        <dbReference type="ARBA" id="ARBA00022832"/>
    </source>
</evidence>
<dbReference type="FunFam" id="3.40.50.12780:FF:000026">
    <property type="entry name" value="Uncharacterized protein, isoform B"/>
    <property type="match status" value="1"/>
</dbReference>
<dbReference type="Gene3D" id="3.40.50.12780">
    <property type="entry name" value="N-terminal domain of ligase-like"/>
    <property type="match status" value="1"/>
</dbReference>
<evidence type="ECO:0000256" key="1">
    <source>
        <dbReference type="ARBA" id="ARBA00006432"/>
    </source>
</evidence>
<dbReference type="GO" id="GO:0005886">
    <property type="term" value="C:plasma membrane"/>
    <property type="evidence" value="ECO:0007669"/>
    <property type="project" value="TreeGrafter"/>
</dbReference>
<sequence>MIVDDKQEMEGFWISGAIHAIKALSYVYDLLTFPVYLILQRPWEKRKASRRVKARPISKDDTTITYRSVDSPGPMHIMLEREKIETLEKMFLWVVKMHGDKKCLGTRQILAEEDETQSNGRIFKKYKMGEYKWKTYQEVDRFASSFGRGLADLGMKPRKSIVIFAETRAEWMIAAHACFKQNFTVVTIYATLGDEAIAHGINETEVDTVITSHELLPKFKRLLDMVPAIKTVIYMEDQLKPTETKGYKDGVRLVRFSDVVKMGNESSTGASPPKGNDTAIIMYTSGSTGVPKGVLLSHKNILSTLKAFCDAVQIRPDDVFLGFLPLAHVFELLAESVCLLTGVPIGYSTPLTLIDSSSKIQKGSKGDASVLHPTCLTAVPLILDRISKGINEKVKKSGPFRQAIFNFAYEYKLKWTKRGYETPLFDKYIFGHAKQVLGGRVRLVLSGGAPLSPDTHNQVKLCLCVTVTQGYGLTETSSCATVMDEHDRTTGRVGAPTTVCDIRLENWEEAGYRVTDYPHPRGEILIGGDIVSAGYYKLPEKTMEDFFQEDGRQWFRTGDVGEFHPDGSMKIIDRKKDLVKLQLGEYVSLGKVEAELKTCPVVENICVYGDANKAYTVALVVPNQYYLEEIASNLGMTERSRTALCSDPNIEKAVLQELVAQALKCNLQRFEIPGAVKLCAEQWSPDMGLVTAAFKLKRKAVQERYQHEINRMYAS</sequence>
<evidence type="ECO:0000313" key="10">
    <source>
        <dbReference type="RefSeq" id="XP_014472752.1"/>
    </source>
</evidence>
<accession>A0A6P3X3A2</accession>
<dbReference type="Pfam" id="PF00501">
    <property type="entry name" value="AMP-binding"/>
    <property type="match status" value="1"/>
</dbReference>
<dbReference type="GO" id="GO:0005811">
    <property type="term" value="C:lipid droplet"/>
    <property type="evidence" value="ECO:0007669"/>
    <property type="project" value="TreeGrafter"/>
</dbReference>
<dbReference type="KEGG" id="dqu:106743432"/>
<keyword evidence="2 10" id="KW-0436">Ligase</keyword>
<dbReference type="GO" id="GO:0035336">
    <property type="term" value="P:long-chain fatty-acyl-CoA metabolic process"/>
    <property type="evidence" value="ECO:0007669"/>
    <property type="project" value="TreeGrafter"/>
</dbReference>
<dbReference type="PANTHER" id="PTHR43272">
    <property type="entry name" value="LONG-CHAIN-FATTY-ACID--COA LIGASE"/>
    <property type="match status" value="1"/>
</dbReference>
<name>A0A6P3X3A2_DINQU</name>
<dbReference type="GO" id="GO:0090433">
    <property type="term" value="F:palmitoyl-CoA ligase activity"/>
    <property type="evidence" value="ECO:0007669"/>
    <property type="project" value="TreeGrafter"/>
</dbReference>
<keyword evidence="3" id="KW-0547">Nucleotide-binding</keyword>
<comment type="catalytic activity">
    <reaction evidence="6">
        <text>a long-chain fatty acid + ATP + CoA = a long-chain fatty acyl-CoA + AMP + diphosphate</text>
        <dbReference type="Rhea" id="RHEA:15421"/>
        <dbReference type="ChEBI" id="CHEBI:30616"/>
        <dbReference type="ChEBI" id="CHEBI:33019"/>
        <dbReference type="ChEBI" id="CHEBI:57287"/>
        <dbReference type="ChEBI" id="CHEBI:57560"/>
        <dbReference type="ChEBI" id="CHEBI:83139"/>
        <dbReference type="ChEBI" id="CHEBI:456215"/>
        <dbReference type="EC" id="6.2.1.3"/>
    </reaction>
    <physiologicalReaction direction="left-to-right" evidence="6">
        <dbReference type="Rhea" id="RHEA:15422"/>
    </physiologicalReaction>
</comment>
<evidence type="ECO:0000313" key="9">
    <source>
        <dbReference type="Proteomes" id="UP000515204"/>
    </source>
</evidence>
<dbReference type="GeneID" id="106743432"/>
<dbReference type="CTD" id="46068"/>
<dbReference type="InterPro" id="IPR042099">
    <property type="entry name" value="ANL_N_sf"/>
</dbReference>
<evidence type="ECO:0000259" key="8">
    <source>
        <dbReference type="Pfam" id="PF00501"/>
    </source>
</evidence>
<keyword evidence="5" id="KW-0067">ATP-binding</keyword>
<dbReference type="Proteomes" id="UP000515204">
    <property type="component" value="Unplaced"/>
</dbReference>
<evidence type="ECO:0000256" key="7">
    <source>
        <dbReference type="ARBA" id="ARBA00026121"/>
    </source>
</evidence>
<dbReference type="GO" id="GO:0005524">
    <property type="term" value="F:ATP binding"/>
    <property type="evidence" value="ECO:0007669"/>
    <property type="project" value="UniProtKB-KW"/>
</dbReference>
<dbReference type="GO" id="GO:0030182">
    <property type="term" value="P:neuron differentiation"/>
    <property type="evidence" value="ECO:0007669"/>
    <property type="project" value="TreeGrafter"/>
</dbReference>
<dbReference type="PANTHER" id="PTHR43272:SF83">
    <property type="entry name" value="ACYL-COA SYNTHETASE LONG-CHAIN, ISOFORM J"/>
    <property type="match status" value="1"/>
</dbReference>
<dbReference type="EC" id="6.2.1.3" evidence="7"/>
<dbReference type="Gene3D" id="3.30.300.30">
    <property type="match status" value="1"/>
</dbReference>
<keyword evidence="4" id="KW-0276">Fatty acid metabolism</keyword>
<keyword evidence="9" id="KW-1185">Reference proteome</keyword>
<organism evidence="9 11">
    <name type="scientific">Dinoponera quadriceps</name>
    <name type="common">South American ant</name>
    <dbReference type="NCBI Taxonomy" id="609295"/>
    <lineage>
        <taxon>Eukaryota</taxon>
        <taxon>Metazoa</taxon>
        <taxon>Ecdysozoa</taxon>
        <taxon>Arthropoda</taxon>
        <taxon>Hexapoda</taxon>
        <taxon>Insecta</taxon>
        <taxon>Pterygota</taxon>
        <taxon>Neoptera</taxon>
        <taxon>Endopterygota</taxon>
        <taxon>Hymenoptera</taxon>
        <taxon>Apocrita</taxon>
        <taxon>Aculeata</taxon>
        <taxon>Formicoidea</taxon>
        <taxon>Formicidae</taxon>
        <taxon>Ponerinae</taxon>
        <taxon>Ponerini</taxon>
        <taxon>Dinoponera</taxon>
    </lineage>
</organism>
<protein>
    <recommendedName>
        <fullName evidence="7">long-chain-fatty-acid--CoA ligase</fullName>
        <ecNumber evidence="7">6.2.1.3</ecNumber>
    </recommendedName>
</protein>
<dbReference type="OrthoDB" id="1700726at2759"/>
<keyword evidence="4" id="KW-0443">Lipid metabolism</keyword>
<reference evidence="10 11" key="1">
    <citation type="submission" date="2025-04" db="UniProtKB">
        <authorList>
            <consortium name="RefSeq"/>
        </authorList>
    </citation>
    <scope>IDENTIFICATION</scope>
</reference>
<dbReference type="InterPro" id="IPR045851">
    <property type="entry name" value="AMP-bd_C_sf"/>
</dbReference>
<dbReference type="RefSeq" id="XP_014472753.1">
    <property type="nucleotide sequence ID" value="XM_014617267.1"/>
</dbReference>
<evidence type="ECO:0000313" key="11">
    <source>
        <dbReference type="RefSeq" id="XP_014472753.1"/>
    </source>
</evidence>
<comment type="similarity">
    <text evidence="1">Belongs to the ATP-dependent AMP-binding enzyme family.</text>
</comment>
<evidence type="ECO:0000256" key="5">
    <source>
        <dbReference type="ARBA" id="ARBA00022840"/>
    </source>
</evidence>
<proteinExistence type="inferred from homology"/>
<dbReference type="InterPro" id="IPR000873">
    <property type="entry name" value="AMP-dep_synth/lig_dom"/>
</dbReference>
<feature type="domain" description="AMP-dependent synthetase/ligase" evidence="8">
    <location>
        <begin position="126"/>
        <end position="536"/>
    </location>
</feature>
<dbReference type="InterPro" id="IPR020845">
    <property type="entry name" value="AMP-binding_CS"/>
</dbReference>
<evidence type="ECO:0000256" key="6">
    <source>
        <dbReference type="ARBA" id="ARBA00024484"/>
    </source>
</evidence>
<dbReference type="GO" id="GO:0005783">
    <property type="term" value="C:endoplasmic reticulum"/>
    <property type="evidence" value="ECO:0007669"/>
    <property type="project" value="TreeGrafter"/>
</dbReference>